<dbReference type="AlphaFoldDB" id="A0A835Z2C8"/>
<comment type="caution">
    <text evidence="1">The sequence shown here is derived from an EMBL/GenBank/DDBJ whole genome shotgun (WGS) entry which is preliminary data.</text>
</comment>
<evidence type="ECO:0000313" key="1">
    <source>
        <dbReference type="EMBL" id="KAG5186257.1"/>
    </source>
</evidence>
<name>A0A835Z2C8_9STRA</name>
<protein>
    <submittedName>
        <fullName evidence="1">Uncharacterized protein</fullName>
    </submittedName>
</protein>
<organism evidence="1 2">
    <name type="scientific">Tribonema minus</name>
    <dbReference type="NCBI Taxonomy" id="303371"/>
    <lineage>
        <taxon>Eukaryota</taxon>
        <taxon>Sar</taxon>
        <taxon>Stramenopiles</taxon>
        <taxon>Ochrophyta</taxon>
        <taxon>PX clade</taxon>
        <taxon>Xanthophyceae</taxon>
        <taxon>Tribonematales</taxon>
        <taxon>Tribonemataceae</taxon>
        <taxon>Tribonema</taxon>
    </lineage>
</organism>
<evidence type="ECO:0000313" key="2">
    <source>
        <dbReference type="Proteomes" id="UP000664859"/>
    </source>
</evidence>
<proteinExistence type="predicted"/>
<reference evidence="1" key="1">
    <citation type="submission" date="2021-02" db="EMBL/GenBank/DDBJ databases">
        <title>First Annotated Genome of the Yellow-green Alga Tribonema minus.</title>
        <authorList>
            <person name="Mahan K.M."/>
        </authorList>
    </citation>
    <scope>NUCLEOTIDE SEQUENCE</scope>
    <source>
        <strain evidence="1">UTEX B ZZ1240</strain>
    </source>
</reference>
<sequence>MSASRTRQDLANEVLNRETPFEKAERLFVDLCKECESIEYGLHWKSDKTFDKVCHQQRLDLAGVATAIAAADADVEAQWRLAIVFARYLGSVISEAYDCAPKLAGAFCLSAAAAVADVWPPLVKAGSKVPPRALIEKALGASDFAGDCEGDVCVRQLLTEFWRVLTPLLLPKRATPVALLM</sequence>
<gene>
    <name evidence="1" type="ORF">JKP88DRAFT_240866</name>
</gene>
<dbReference type="Proteomes" id="UP000664859">
    <property type="component" value="Unassembled WGS sequence"/>
</dbReference>
<dbReference type="EMBL" id="JAFCMP010000112">
    <property type="protein sequence ID" value="KAG5186257.1"/>
    <property type="molecule type" value="Genomic_DNA"/>
</dbReference>
<keyword evidence="2" id="KW-1185">Reference proteome</keyword>
<accession>A0A835Z2C8</accession>